<gene>
    <name evidence="1" type="ORF">T230_13970</name>
</gene>
<dbReference type="EMBL" id="AYYE01001214">
    <property type="protein sequence ID" value="ETK06153.1"/>
    <property type="molecule type" value="Genomic_DNA"/>
</dbReference>
<sequence>MIGSEAEDRLLFFKNSCLEALTGRLFSQRYCHEARAGALFVQKSCREAQMELLDKKECSGASVWATFGLQTGDFYTLYNVRAM</sequence>
<evidence type="ECO:0000313" key="1">
    <source>
        <dbReference type="EMBL" id="ETK06153.1"/>
    </source>
</evidence>
<evidence type="ECO:0000313" key="2">
    <source>
        <dbReference type="Proteomes" id="UP000034982"/>
    </source>
</evidence>
<comment type="caution">
    <text evidence="1">The sequence shown here is derived from an EMBL/GenBank/DDBJ whole genome shotgun (WGS) entry which is preliminary data.</text>
</comment>
<name>W2CGK4_9BACT</name>
<proteinExistence type="predicted"/>
<accession>W2CGK4</accession>
<organism evidence="1 2">
    <name type="scientific">Tannerella sp. oral taxon BU063 isolate Cell 1/3</name>
    <dbReference type="NCBI Taxonomy" id="1411022"/>
    <lineage>
        <taxon>Bacteria</taxon>
        <taxon>Pseudomonadati</taxon>
        <taxon>Bacteroidota</taxon>
        <taxon>Bacteroidia</taxon>
        <taxon>Bacteroidales</taxon>
        <taxon>Tannerellaceae</taxon>
        <taxon>Tannerella</taxon>
    </lineage>
</organism>
<reference evidence="1 2" key="1">
    <citation type="submission" date="2013-11" db="EMBL/GenBank/DDBJ databases">
        <title>Single cell genomics of uncultured Tannerella BU063 (oral taxon 286).</title>
        <authorList>
            <person name="Beall C.J."/>
            <person name="Campbell A.G."/>
            <person name="Griffen A.L."/>
            <person name="Podar M."/>
            <person name="Leys E.J."/>
        </authorList>
    </citation>
    <scope>NUCLEOTIDE SEQUENCE [LARGE SCALE GENOMIC DNA]</scope>
    <source>
        <strain evidence="1">Cell 1/3</strain>
    </source>
</reference>
<dbReference type="Proteomes" id="UP000034982">
    <property type="component" value="Unassembled WGS sequence"/>
</dbReference>
<dbReference type="AlphaFoldDB" id="W2CGK4"/>
<protein>
    <submittedName>
        <fullName evidence="1">Uncharacterized protein</fullName>
    </submittedName>
</protein>